<evidence type="ECO:0000256" key="2">
    <source>
        <dbReference type="ARBA" id="ARBA00022741"/>
    </source>
</evidence>
<dbReference type="Gene3D" id="1.10.8.60">
    <property type="match status" value="1"/>
</dbReference>
<evidence type="ECO:0000259" key="4">
    <source>
        <dbReference type="SMART" id="SM00382"/>
    </source>
</evidence>
<dbReference type="InterPro" id="IPR003593">
    <property type="entry name" value="AAA+_ATPase"/>
</dbReference>
<dbReference type="Pfam" id="PF00004">
    <property type="entry name" value="AAA"/>
    <property type="match status" value="1"/>
</dbReference>
<sequence length="516" mass="58451">GAHLLQGLMHRDIDLIGFLESLGKDVGYIYEWADVRIEECPTVGSFSEQVTPDESIERILQEADELRVRLGLDEITPICILAAVVKPQVAFSLEQLKSLPLREHEIINHLSGQKSPTSVLNSFEQNNNTIAFSVLNQYCIDKTEQARSESIDKIIGREKETRSLIEVLCRRSKPNVLIVGEPGVGKTALVEGFANEIIKGRVPTMLKNAVLLELDTSLLMAGTSYKGEIEDRMKKVINECKKLDKAILFIDEIHSVVDSKGNMNGVANLLKPELARGEITLIGATTFEEYRKIIEPEQAFNRRFEVLPILEPDTNTAIKMVEVLLENYQLHHQIEVDKEAIPECIRLAKRYAKGKKLPDAAIDLLDRTMAAIKMLDELSLQDLDLWKQDYDTIKQQKDLNEDDKIFELQWMYTQLQNRISPILWGSLKEQPQIETSYNSIQIEELIDKVYDELKEYAAIKREKVGKLELAAVMAAKTGIPIGKIQAQEKEKMLNMESHLLKRVVGQDHALKILADA</sequence>
<dbReference type="SUPFAM" id="SSF81923">
    <property type="entry name" value="Double Clp-N motif"/>
    <property type="match status" value="1"/>
</dbReference>
<gene>
    <name evidence="5" type="ORF">CKY20_11760</name>
</gene>
<dbReference type="InterPro" id="IPR041546">
    <property type="entry name" value="ClpA/ClpB_AAA_lid"/>
</dbReference>
<dbReference type="GO" id="GO:0005737">
    <property type="term" value="C:cytoplasm"/>
    <property type="evidence" value="ECO:0007669"/>
    <property type="project" value="TreeGrafter"/>
</dbReference>
<evidence type="ECO:0000256" key="1">
    <source>
        <dbReference type="ARBA" id="ARBA00022737"/>
    </source>
</evidence>
<dbReference type="SUPFAM" id="SSF52540">
    <property type="entry name" value="P-loop containing nucleoside triphosphate hydrolases"/>
    <property type="match status" value="1"/>
</dbReference>
<dbReference type="PANTHER" id="PTHR11638">
    <property type="entry name" value="ATP-DEPENDENT CLP PROTEASE"/>
    <property type="match status" value="1"/>
</dbReference>
<evidence type="ECO:0000313" key="5">
    <source>
        <dbReference type="EMBL" id="RIY34729.1"/>
    </source>
</evidence>
<protein>
    <submittedName>
        <fullName evidence="5">Type VI secretion system ATPase ClpV</fullName>
    </submittedName>
</protein>
<accession>A0A3A1YBZ3</accession>
<dbReference type="InterPro" id="IPR027417">
    <property type="entry name" value="P-loop_NTPase"/>
</dbReference>
<dbReference type="InterPro" id="IPR036628">
    <property type="entry name" value="Clp_N_dom_sf"/>
</dbReference>
<keyword evidence="2" id="KW-0547">Nucleotide-binding</keyword>
<dbReference type="Proteomes" id="UP000265497">
    <property type="component" value="Unassembled WGS sequence"/>
</dbReference>
<reference evidence="5 6" key="1">
    <citation type="submission" date="2017-08" db="EMBL/GenBank/DDBJ databases">
        <title>Capnocytophaga canis 17-158 assembly.</title>
        <authorList>
            <person name="Gulvik C.A."/>
        </authorList>
    </citation>
    <scope>NUCLEOTIDE SEQUENCE [LARGE SCALE GENOMIC DNA]</scope>
    <source>
        <strain evidence="5 6">17-158</strain>
    </source>
</reference>
<evidence type="ECO:0000313" key="6">
    <source>
        <dbReference type="Proteomes" id="UP000265497"/>
    </source>
</evidence>
<dbReference type="Pfam" id="PF17871">
    <property type="entry name" value="AAA_lid_9"/>
    <property type="match status" value="1"/>
</dbReference>
<dbReference type="GO" id="GO:0005524">
    <property type="term" value="F:ATP binding"/>
    <property type="evidence" value="ECO:0007669"/>
    <property type="project" value="UniProtKB-KW"/>
</dbReference>
<keyword evidence="3" id="KW-0067">ATP-binding</keyword>
<evidence type="ECO:0000256" key="3">
    <source>
        <dbReference type="ARBA" id="ARBA00022840"/>
    </source>
</evidence>
<dbReference type="Gene3D" id="3.40.50.300">
    <property type="entry name" value="P-loop containing nucleotide triphosphate hydrolases"/>
    <property type="match status" value="2"/>
</dbReference>
<dbReference type="GO" id="GO:0016887">
    <property type="term" value="F:ATP hydrolysis activity"/>
    <property type="evidence" value="ECO:0007669"/>
    <property type="project" value="InterPro"/>
</dbReference>
<dbReference type="GO" id="GO:0034605">
    <property type="term" value="P:cellular response to heat"/>
    <property type="evidence" value="ECO:0007669"/>
    <property type="project" value="TreeGrafter"/>
</dbReference>
<feature type="non-terminal residue" evidence="5">
    <location>
        <position position="1"/>
    </location>
</feature>
<keyword evidence="1" id="KW-0677">Repeat</keyword>
<dbReference type="PANTHER" id="PTHR11638:SF18">
    <property type="entry name" value="HEAT SHOCK PROTEIN 104"/>
    <property type="match status" value="1"/>
</dbReference>
<dbReference type="EMBL" id="NSDI01000053">
    <property type="protein sequence ID" value="RIY34729.1"/>
    <property type="molecule type" value="Genomic_DNA"/>
</dbReference>
<dbReference type="AlphaFoldDB" id="A0A3A1YBZ3"/>
<dbReference type="SMART" id="SM00382">
    <property type="entry name" value="AAA"/>
    <property type="match status" value="1"/>
</dbReference>
<name>A0A3A1YBZ3_9FLAO</name>
<dbReference type="CDD" id="cd00009">
    <property type="entry name" value="AAA"/>
    <property type="match status" value="1"/>
</dbReference>
<feature type="non-terminal residue" evidence="5">
    <location>
        <position position="516"/>
    </location>
</feature>
<dbReference type="InterPro" id="IPR050130">
    <property type="entry name" value="ClpA_ClpB"/>
</dbReference>
<dbReference type="RefSeq" id="WP_147362972.1">
    <property type="nucleotide sequence ID" value="NZ_NSDI01000053.1"/>
</dbReference>
<dbReference type="InterPro" id="IPR003959">
    <property type="entry name" value="ATPase_AAA_core"/>
</dbReference>
<comment type="caution">
    <text evidence="5">The sequence shown here is derived from an EMBL/GenBank/DDBJ whole genome shotgun (WGS) entry which is preliminary data.</text>
</comment>
<proteinExistence type="predicted"/>
<organism evidence="5 6">
    <name type="scientific">Capnocytophaga canis</name>
    <dbReference type="NCBI Taxonomy" id="1848903"/>
    <lineage>
        <taxon>Bacteria</taxon>
        <taxon>Pseudomonadati</taxon>
        <taxon>Bacteroidota</taxon>
        <taxon>Flavobacteriia</taxon>
        <taxon>Flavobacteriales</taxon>
        <taxon>Flavobacteriaceae</taxon>
        <taxon>Capnocytophaga</taxon>
    </lineage>
</organism>
<feature type="domain" description="AAA+ ATPase" evidence="4">
    <location>
        <begin position="172"/>
        <end position="310"/>
    </location>
</feature>